<gene>
    <name evidence="3" type="ORF">SAMN04488058_107113</name>
</gene>
<dbReference type="RefSeq" id="WP_092264467.1">
    <property type="nucleotide sequence ID" value="NZ_FNZA01000007.1"/>
</dbReference>
<evidence type="ECO:0000313" key="3">
    <source>
        <dbReference type="EMBL" id="SEJ40489.1"/>
    </source>
</evidence>
<evidence type="ECO:0000256" key="1">
    <source>
        <dbReference type="SAM" id="Phobius"/>
    </source>
</evidence>
<dbReference type="STRING" id="856736.SAMN04488058_107113"/>
<organism evidence="3 4">
    <name type="scientific">Deinococcus reticulitermitis</name>
    <dbReference type="NCBI Taxonomy" id="856736"/>
    <lineage>
        <taxon>Bacteria</taxon>
        <taxon>Thermotogati</taxon>
        <taxon>Deinococcota</taxon>
        <taxon>Deinococci</taxon>
        <taxon>Deinococcales</taxon>
        <taxon>Deinococcaceae</taxon>
        <taxon>Deinococcus</taxon>
    </lineage>
</organism>
<dbReference type="OrthoDB" id="65597at2"/>
<dbReference type="Proteomes" id="UP000199223">
    <property type="component" value="Unassembled WGS sequence"/>
</dbReference>
<feature type="transmembrane region" description="Helical" evidence="1">
    <location>
        <begin position="124"/>
        <end position="144"/>
    </location>
</feature>
<dbReference type="InterPro" id="IPR019251">
    <property type="entry name" value="DUF2231_TM"/>
</dbReference>
<dbReference type="Pfam" id="PF09990">
    <property type="entry name" value="DUF2231"/>
    <property type="match status" value="1"/>
</dbReference>
<keyword evidence="1" id="KW-1133">Transmembrane helix</keyword>
<keyword evidence="4" id="KW-1185">Reference proteome</keyword>
<dbReference type="AlphaFoldDB" id="A0A1H6YGW3"/>
<reference evidence="4" key="1">
    <citation type="submission" date="2016-10" db="EMBL/GenBank/DDBJ databases">
        <authorList>
            <person name="Varghese N."/>
            <person name="Submissions S."/>
        </authorList>
    </citation>
    <scope>NUCLEOTIDE SEQUENCE [LARGE SCALE GENOMIC DNA]</scope>
    <source>
        <strain evidence="4">CGMCC 1.10218</strain>
    </source>
</reference>
<dbReference type="EMBL" id="FNZA01000007">
    <property type="protein sequence ID" value="SEJ40489.1"/>
    <property type="molecule type" value="Genomic_DNA"/>
</dbReference>
<feature type="transmembrane region" description="Helical" evidence="1">
    <location>
        <begin position="92"/>
        <end position="112"/>
    </location>
</feature>
<proteinExistence type="predicted"/>
<feature type="transmembrane region" description="Helical" evidence="1">
    <location>
        <begin position="156"/>
        <end position="176"/>
    </location>
</feature>
<evidence type="ECO:0000313" key="4">
    <source>
        <dbReference type="Proteomes" id="UP000199223"/>
    </source>
</evidence>
<feature type="domain" description="DUF2231" evidence="2">
    <location>
        <begin position="51"/>
        <end position="182"/>
    </location>
</feature>
<keyword evidence="1" id="KW-0812">Transmembrane</keyword>
<keyword evidence="1" id="KW-0472">Membrane</keyword>
<accession>A0A1H6YGW3</accession>
<protein>
    <submittedName>
        <fullName evidence="3">Uncharacterized membrane protein</fullName>
    </submittedName>
</protein>
<sequence length="191" mass="19632">MTLTQRVQELEHSVDQDALDALADQLQGTLAELKSKLPEGVVAALHGDSLGHPLHPALVHLPLGGWMVAGLLDFWPGGDPGERAGRERAADLALLFGTLGAVPTVAAGWTDWSNVRRGPARREGLLHGLLAETAFTLCAASLLARKGGRRGLGKALSGAGLGAALAAGALGGNLVYRYGLGVGRTLSTPQG</sequence>
<evidence type="ECO:0000259" key="2">
    <source>
        <dbReference type="Pfam" id="PF09990"/>
    </source>
</evidence>
<name>A0A1H6YGW3_9DEIO</name>